<dbReference type="EMBL" id="VSLD01000001">
    <property type="protein sequence ID" value="TYD00684.1"/>
    <property type="molecule type" value="Genomic_DNA"/>
</dbReference>
<accession>A0A5D0XVA4</accession>
<dbReference type="Gene3D" id="3.20.80.10">
    <property type="entry name" value="Regulatory factor, effector binding domain"/>
    <property type="match status" value="1"/>
</dbReference>
<keyword evidence="2" id="KW-1185">Reference proteome</keyword>
<comment type="caution">
    <text evidence="1">The sequence shown here is derived from an EMBL/GenBank/DDBJ whole genome shotgun (WGS) entry which is preliminary data.</text>
</comment>
<dbReference type="Proteomes" id="UP000323410">
    <property type="component" value="Unassembled WGS sequence"/>
</dbReference>
<protein>
    <submittedName>
        <fullName evidence="1">Heme-binding protein</fullName>
    </submittedName>
</protein>
<dbReference type="PANTHER" id="PTHR11220">
    <property type="entry name" value="HEME-BINDING PROTEIN-RELATED"/>
    <property type="match status" value="1"/>
</dbReference>
<organism evidence="1 2">
    <name type="scientific">Arthrobacter echini</name>
    <dbReference type="NCBI Taxonomy" id="1529066"/>
    <lineage>
        <taxon>Bacteria</taxon>
        <taxon>Bacillati</taxon>
        <taxon>Actinomycetota</taxon>
        <taxon>Actinomycetes</taxon>
        <taxon>Micrococcales</taxon>
        <taxon>Micrococcaceae</taxon>
        <taxon>Arthrobacter</taxon>
    </lineage>
</organism>
<evidence type="ECO:0000313" key="2">
    <source>
        <dbReference type="Proteomes" id="UP000323410"/>
    </source>
</evidence>
<dbReference type="OrthoDB" id="2156220at2"/>
<dbReference type="SUPFAM" id="SSF55136">
    <property type="entry name" value="Probable bacterial effector-binding domain"/>
    <property type="match status" value="1"/>
</dbReference>
<proteinExistence type="predicted"/>
<sequence length="198" mass="21055">MTEQQPYTVLDTYPGFELRAYPAHVVAETDVDTEFDAAGNAAFRTLASYIFGANTSQQKLAMTAPVTQEAAGGRGSTGEQLAMTAPVTQQHAGQGYTVAFVLPAEVSLATAPVPDDPRVRVIGKPAATTAVASFRGRGGREAYQEQLRELDAALAKAAFTPVGEARYARFDPPITPGVFRHNEVQIDVQADGEEKTAP</sequence>
<reference evidence="1 2" key="1">
    <citation type="submission" date="2019-08" db="EMBL/GenBank/DDBJ databases">
        <title>Genone of Arthrobacter echini P9.</title>
        <authorList>
            <person name="Bowman J.P."/>
        </authorList>
    </citation>
    <scope>NUCLEOTIDE SEQUENCE [LARGE SCALE GENOMIC DNA]</scope>
    <source>
        <strain evidence="1 2">P9</strain>
    </source>
</reference>
<evidence type="ECO:0000313" key="1">
    <source>
        <dbReference type="EMBL" id="TYD00684.1"/>
    </source>
</evidence>
<name>A0A5D0XVA4_9MICC</name>
<dbReference type="Pfam" id="PF04832">
    <property type="entry name" value="SOUL"/>
    <property type="match status" value="1"/>
</dbReference>
<dbReference type="RefSeq" id="WP_148599985.1">
    <property type="nucleotide sequence ID" value="NZ_VSLD01000001.1"/>
</dbReference>
<gene>
    <name evidence="1" type="ORF">FQ377_04485</name>
</gene>
<dbReference type="PROSITE" id="PS50096">
    <property type="entry name" value="IQ"/>
    <property type="match status" value="1"/>
</dbReference>
<dbReference type="InterPro" id="IPR011256">
    <property type="entry name" value="Reg_factor_effector_dom_sf"/>
</dbReference>
<dbReference type="PANTHER" id="PTHR11220:SF58">
    <property type="entry name" value="SOUL HEME-BINDING FAMILY PROTEIN"/>
    <property type="match status" value="1"/>
</dbReference>
<dbReference type="InterPro" id="IPR006917">
    <property type="entry name" value="SOUL_heme-bd"/>
</dbReference>
<dbReference type="AlphaFoldDB" id="A0A5D0XVA4"/>